<feature type="transmembrane region" description="Helical" evidence="9">
    <location>
        <begin position="12"/>
        <end position="34"/>
    </location>
</feature>
<feature type="domain" description="Tripartite ATP-independent periplasmic transporters DctQ component" evidence="10">
    <location>
        <begin position="23"/>
        <end position="149"/>
    </location>
</feature>
<dbReference type="Pfam" id="PF04290">
    <property type="entry name" value="DctQ"/>
    <property type="match status" value="1"/>
</dbReference>
<keyword evidence="3" id="KW-1003">Cell membrane</keyword>
<keyword evidence="12" id="KW-1185">Reference proteome</keyword>
<evidence type="ECO:0000256" key="4">
    <source>
        <dbReference type="ARBA" id="ARBA00022519"/>
    </source>
</evidence>
<comment type="similarity">
    <text evidence="8 9">Belongs to the TRAP transporter small permease family.</text>
</comment>
<dbReference type="InterPro" id="IPR007387">
    <property type="entry name" value="TRAP_DctQ"/>
</dbReference>
<feature type="transmembrane region" description="Helical" evidence="9">
    <location>
        <begin position="127"/>
        <end position="147"/>
    </location>
</feature>
<keyword evidence="4 9" id="KW-0997">Cell inner membrane</keyword>
<feature type="transmembrane region" description="Helical" evidence="9">
    <location>
        <begin position="46"/>
        <end position="64"/>
    </location>
</feature>
<evidence type="ECO:0000256" key="6">
    <source>
        <dbReference type="ARBA" id="ARBA00022989"/>
    </source>
</evidence>
<keyword evidence="7 9" id="KW-0472">Membrane</keyword>
<evidence type="ECO:0000256" key="3">
    <source>
        <dbReference type="ARBA" id="ARBA00022475"/>
    </source>
</evidence>
<accession>A0ABV7LIW5</accession>
<evidence type="ECO:0000256" key="2">
    <source>
        <dbReference type="ARBA" id="ARBA00022448"/>
    </source>
</evidence>
<sequence length="157" mass="17589">MDSFGNTAAKAEAWIAGVLLVLMVVFVFTGGIARMMHTPMNWTIDAATWAFAWATFLCADIAWRRDSLMAVDLFTRRLPISAQKGLTILNYVLIIAFLIFLVVTGLWLSWTSWERSFRGIPSISYSWITLSLPVGGLLLLVTTGLKVKRDVFLRSRA</sequence>
<evidence type="ECO:0000256" key="7">
    <source>
        <dbReference type="ARBA" id="ARBA00023136"/>
    </source>
</evidence>
<comment type="function">
    <text evidence="9">Part of the tripartite ATP-independent periplasmic (TRAP) transport system.</text>
</comment>
<evidence type="ECO:0000256" key="8">
    <source>
        <dbReference type="ARBA" id="ARBA00038436"/>
    </source>
</evidence>
<evidence type="ECO:0000256" key="5">
    <source>
        <dbReference type="ARBA" id="ARBA00022692"/>
    </source>
</evidence>
<comment type="caution">
    <text evidence="11">The sequence shown here is derived from an EMBL/GenBank/DDBJ whole genome shotgun (WGS) entry which is preliminary data.</text>
</comment>
<protein>
    <recommendedName>
        <fullName evidence="9">TRAP transporter small permease protein</fullName>
    </recommendedName>
</protein>
<dbReference type="PANTHER" id="PTHR35011:SF2">
    <property type="entry name" value="2,3-DIKETO-L-GULONATE TRAP TRANSPORTER SMALL PERMEASE PROTEIN YIAM"/>
    <property type="match status" value="1"/>
</dbReference>
<keyword evidence="2 9" id="KW-0813">Transport</keyword>
<evidence type="ECO:0000256" key="1">
    <source>
        <dbReference type="ARBA" id="ARBA00004429"/>
    </source>
</evidence>
<feature type="transmembrane region" description="Helical" evidence="9">
    <location>
        <begin position="85"/>
        <end position="107"/>
    </location>
</feature>
<proteinExistence type="inferred from homology"/>
<keyword evidence="6 9" id="KW-1133">Transmembrane helix</keyword>
<dbReference type="PANTHER" id="PTHR35011">
    <property type="entry name" value="2,3-DIKETO-L-GULONATE TRAP TRANSPORTER SMALL PERMEASE PROTEIN YIAM"/>
    <property type="match status" value="1"/>
</dbReference>
<comment type="subcellular location">
    <subcellularLocation>
        <location evidence="1 9">Cell inner membrane</location>
        <topology evidence="1 9">Multi-pass membrane protein</topology>
    </subcellularLocation>
</comment>
<dbReference type="Proteomes" id="UP001595579">
    <property type="component" value="Unassembled WGS sequence"/>
</dbReference>
<organism evidence="11 12">
    <name type="scientific">Litchfieldella rifensis</name>
    <dbReference type="NCBI Taxonomy" id="762643"/>
    <lineage>
        <taxon>Bacteria</taxon>
        <taxon>Pseudomonadati</taxon>
        <taxon>Pseudomonadota</taxon>
        <taxon>Gammaproteobacteria</taxon>
        <taxon>Oceanospirillales</taxon>
        <taxon>Halomonadaceae</taxon>
        <taxon>Litchfieldella</taxon>
    </lineage>
</organism>
<evidence type="ECO:0000313" key="11">
    <source>
        <dbReference type="EMBL" id="MFC3282457.1"/>
    </source>
</evidence>
<evidence type="ECO:0000313" key="12">
    <source>
        <dbReference type="Proteomes" id="UP001595579"/>
    </source>
</evidence>
<comment type="subunit">
    <text evidence="9">The complex comprises the extracytoplasmic solute receptor protein and the two transmembrane proteins.</text>
</comment>
<keyword evidence="5 9" id="KW-0812">Transmembrane</keyword>
<evidence type="ECO:0000259" key="10">
    <source>
        <dbReference type="Pfam" id="PF04290"/>
    </source>
</evidence>
<reference evidence="12" key="1">
    <citation type="journal article" date="2019" name="Int. J. Syst. Evol. Microbiol.">
        <title>The Global Catalogue of Microorganisms (GCM) 10K type strain sequencing project: providing services to taxonomists for standard genome sequencing and annotation.</title>
        <authorList>
            <consortium name="The Broad Institute Genomics Platform"/>
            <consortium name="The Broad Institute Genome Sequencing Center for Infectious Disease"/>
            <person name="Wu L."/>
            <person name="Ma J."/>
        </authorList>
    </citation>
    <scope>NUCLEOTIDE SEQUENCE [LARGE SCALE GENOMIC DNA]</scope>
    <source>
        <strain evidence="12">CECT 7698</strain>
    </source>
</reference>
<name>A0ABV7LIW5_9GAMM</name>
<evidence type="ECO:0000256" key="9">
    <source>
        <dbReference type="RuleBase" id="RU369079"/>
    </source>
</evidence>
<dbReference type="InterPro" id="IPR055348">
    <property type="entry name" value="DctQ"/>
</dbReference>
<dbReference type="RefSeq" id="WP_386771234.1">
    <property type="nucleotide sequence ID" value="NZ_JBHRUG010000003.1"/>
</dbReference>
<dbReference type="EMBL" id="JBHRUG010000003">
    <property type="protein sequence ID" value="MFC3282457.1"/>
    <property type="molecule type" value="Genomic_DNA"/>
</dbReference>
<gene>
    <name evidence="11" type="ORF">ACFOEV_02385</name>
</gene>